<keyword evidence="2" id="KW-1185">Reference proteome</keyword>
<dbReference type="EMBL" id="CATNWA010015552">
    <property type="protein sequence ID" value="CAI9584463.1"/>
    <property type="molecule type" value="Genomic_DNA"/>
</dbReference>
<gene>
    <name evidence="1" type="ORF">SPARVUS_LOCUS10036122</name>
</gene>
<name>A0ABN9EM61_9NEOB</name>
<dbReference type="Proteomes" id="UP001162483">
    <property type="component" value="Unassembled WGS sequence"/>
</dbReference>
<proteinExistence type="predicted"/>
<reference evidence="1" key="1">
    <citation type="submission" date="2023-05" db="EMBL/GenBank/DDBJ databases">
        <authorList>
            <person name="Stuckert A."/>
        </authorList>
    </citation>
    <scope>NUCLEOTIDE SEQUENCE</scope>
</reference>
<evidence type="ECO:0000313" key="1">
    <source>
        <dbReference type="EMBL" id="CAI9584463.1"/>
    </source>
</evidence>
<accession>A0ABN9EM61</accession>
<sequence>MHSPKKKKTSLAIHTKLSMRRVSPHDMSYQEIRGGYRMKGRIRKSGSNSIFAQCRGLTL</sequence>
<evidence type="ECO:0000313" key="2">
    <source>
        <dbReference type="Proteomes" id="UP001162483"/>
    </source>
</evidence>
<protein>
    <submittedName>
        <fullName evidence="1">Uncharacterized protein</fullName>
    </submittedName>
</protein>
<comment type="caution">
    <text evidence="1">The sequence shown here is derived from an EMBL/GenBank/DDBJ whole genome shotgun (WGS) entry which is preliminary data.</text>
</comment>
<organism evidence="1 2">
    <name type="scientific">Staurois parvus</name>
    <dbReference type="NCBI Taxonomy" id="386267"/>
    <lineage>
        <taxon>Eukaryota</taxon>
        <taxon>Metazoa</taxon>
        <taxon>Chordata</taxon>
        <taxon>Craniata</taxon>
        <taxon>Vertebrata</taxon>
        <taxon>Euteleostomi</taxon>
        <taxon>Amphibia</taxon>
        <taxon>Batrachia</taxon>
        <taxon>Anura</taxon>
        <taxon>Neobatrachia</taxon>
        <taxon>Ranoidea</taxon>
        <taxon>Ranidae</taxon>
        <taxon>Staurois</taxon>
    </lineage>
</organism>